<dbReference type="InterPro" id="IPR036179">
    <property type="entry name" value="Ig-like_dom_sf"/>
</dbReference>
<dbReference type="AlphaFoldDB" id="A0A0P7UQV6"/>
<evidence type="ECO:0000256" key="1">
    <source>
        <dbReference type="SAM" id="SignalP"/>
    </source>
</evidence>
<dbReference type="InterPro" id="IPR003599">
    <property type="entry name" value="Ig_sub"/>
</dbReference>
<dbReference type="InterPro" id="IPR007110">
    <property type="entry name" value="Ig-like_dom"/>
</dbReference>
<comment type="caution">
    <text evidence="3">The sequence shown here is derived from an EMBL/GenBank/DDBJ whole genome shotgun (WGS) entry which is preliminary data.</text>
</comment>
<dbReference type="Gene3D" id="2.60.40.10">
    <property type="entry name" value="Immunoglobulins"/>
    <property type="match status" value="1"/>
</dbReference>
<feature type="domain" description="Ig-like" evidence="2">
    <location>
        <begin position="28"/>
        <end position="132"/>
    </location>
</feature>
<accession>A0A0P7UQV6</accession>
<name>A0A0P7UQV6_SCLFO</name>
<dbReference type="Pfam" id="PF07686">
    <property type="entry name" value="V-set"/>
    <property type="match status" value="1"/>
</dbReference>
<dbReference type="PROSITE" id="PS50835">
    <property type="entry name" value="IG_LIKE"/>
    <property type="match status" value="1"/>
</dbReference>
<evidence type="ECO:0000313" key="3">
    <source>
        <dbReference type="EMBL" id="KPP61899.1"/>
    </source>
</evidence>
<feature type="signal peptide" evidence="1">
    <location>
        <begin position="1"/>
        <end position="24"/>
    </location>
</feature>
<evidence type="ECO:0000313" key="4">
    <source>
        <dbReference type="Proteomes" id="UP000034805"/>
    </source>
</evidence>
<proteinExistence type="predicted"/>
<dbReference type="SUPFAM" id="SSF48726">
    <property type="entry name" value="Immunoglobulin"/>
    <property type="match status" value="1"/>
</dbReference>
<dbReference type="EMBL" id="JARO02009187">
    <property type="protein sequence ID" value="KPP61899.1"/>
    <property type="molecule type" value="Genomic_DNA"/>
</dbReference>
<organism evidence="3 4">
    <name type="scientific">Scleropages formosus</name>
    <name type="common">Asian bonytongue</name>
    <name type="synonym">Osteoglossum formosum</name>
    <dbReference type="NCBI Taxonomy" id="113540"/>
    <lineage>
        <taxon>Eukaryota</taxon>
        <taxon>Metazoa</taxon>
        <taxon>Chordata</taxon>
        <taxon>Craniata</taxon>
        <taxon>Vertebrata</taxon>
        <taxon>Euteleostomi</taxon>
        <taxon>Actinopterygii</taxon>
        <taxon>Neopterygii</taxon>
        <taxon>Teleostei</taxon>
        <taxon>Osteoglossocephala</taxon>
        <taxon>Osteoglossomorpha</taxon>
        <taxon>Osteoglossiformes</taxon>
        <taxon>Osteoglossidae</taxon>
        <taxon>Scleropages</taxon>
    </lineage>
</organism>
<dbReference type="Proteomes" id="UP000034805">
    <property type="component" value="Unassembled WGS sequence"/>
</dbReference>
<gene>
    <name evidence="3" type="ORF">Z043_119956</name>
</gene>
<sequence>MWTGAERGACFSLTLSLLPILIYGLEIPNHEEVDYIWAKTEVAAGQSVMLSCGSSLPDIYIWGYTKPGTEGSRAVVYNYGHGAKVQPLADTLGELSILANTSSLIIERVSPDARGLYTCQALFHTDTEPKVNFYFVQLDVLDETESR</sequence>
<keyword evidence="1" id="KW-0732">Signal</keyword>
<dbReference type="InterPro" id="IPR013783">
    <property type="entry name" value="Ig-like_fold"/>
</dbReference>
<evidence type="ECO:0000259" key="2">
    <source>
        <dbReference type="PROSITE" id="PS50835"/>
    </source>
</evidence>
<protein>
    <recommendedName>
        <fullName evidence="2">Ig-like domain-containing protein</fullName>
    </recommendedName>
</protein>
<dbReference type="InterPro" id="IPR013106">
    <property type="entry name" value="Ig_V-set"/>
</dbReference>
<feature type="chain" id="PRO_5006143390" description="Ig-like domain-containing protein" evidence="1">
    <location>
        <begin position="25"/>
        <end position="147"/>
    </location>
</feature>
<reference evidence="3 4" key="1">
    <citation type="submission" date="2015-08" db="EMBL/GenBank/DDBJ databases">
        <title>The genome of the Asian arowana (Scleropages formosus).</title>
        <authorList>
            <person name="Tan M.H."/>
            <person name="Gan H.M."/>
            <person name="Croft L.J."/>
            <person name="Austin C.M."/>
        </authorList>
    </citation>
    <scope>NUCLEOTIDE SEQUENCE [LARGE SCALE GENOMIC DNA]</scope>
    <source>
        <strain evidence="3">Aro1</strain>
    </source>
</reference>
<dbReference type="SMART" id="SM00409">
    <property type="entry name" value="IG"/>
    <property type="match status" value="1"/>
</dbReference>